<dbReference type="Pfam" id="PF13568">
    <property type="entry name" value="OMP_b-brl_2"/>
    <property type="match status" value="1"/>
</dbReference>
<keyword evidence="3" id="KW-1185">Reference proteome</keyword>
<sequence length="238" mass="27376">MTRIEQIYTDIPDNMQHKILPRFFWALSFFIFAFNQQSLAQDYYSSTYQYKPVSLGITFSPNVSWMRYGDNDGYESSPKFGYAYGLLADFAFTENYYFSTGLLINTLNSEASYPNPISSVPNTTIKTAYRLQYVEIPLSLKLKSTMRYFRSYYGQFGFTGGVKLNAKEKPEDASRRTSMGDDADFFRLALQIGGGIEWQLDHNLTMMTGLSFNNGFTRTIKEGDPRNSYVAFNFGIFF</sequence>
<dbReference type="AlphaFoldDB" id="A0A1H7EYD8"/>
<organism evidence="2 3">
    <name type="scientific">Parapedobacter koreensis</name>
    <dbReference type="NCBI Taxonomy" id="332977"/>
    <lineage>
        <taxon>Bacteria</taxon>
        <taxon>Pseudomonadati</taxon>
        <taxon>Bacteroidota</taxon>
        <taxon>Sphingobacteriia</taxon>
        <taxon>Sphingobacteriales</taxon>
        <taxon>Sphingobacteriaceae</taxon>
        <taxon>Parapedobacter</taxon>
    </lineage>
</organism>
<feature type="domain" description="Outer membrane protein beta-barrel" evidence="1">
    <location>
        <begin position="51"/>
        <end position="218"/>
    </location>
</feature>
<name>A0A1H7EYD8_9SPHI</name>
<dbReference type="OrthoDB" id="978236at2"/>
<dbReference type="STRING" id="332977.SAMN05421740_101120"/>
<evidence type="ECO:0000313" key="3">
    <source>
        <dbReference type="Proteomes" id="UP000198916"/>
    </source>
</evidence>
<protein>
    <submittedName>
        <fullName evidence="2">Outer membrane protein beta-barrel domain-containing protein</fullName>
    </submittedName>
</protein>
<gene>
    <name evidence="2" type="ORF">SAMN05421740_101120</name>
</gene>
<evidence type="ECO:0000313" key="2">
    <source>
        <dbReference type="EMBL" id="SEK18798.1"/>
    </source>
</evidence>
<proteinExistence type="predicted"/>
<dbReference type="InterPro" id="IPR025665">
    <property type="entry name" value="Beta-barrel_OMP_2"/>
</dbReference>
<dbReference type="Proteomes" id="UP000198916">
    <property type="component" value="Unassembled WGS sequence"/>
</dbReference>
<dbReference type="EMBL" id="FNZR01000001">
    <property type="protein sequence ID" value="SEK18798.1"/>
    <property type="molecule type" value="Genomic_DNA"/>
</dbReference>
<dbReference type="RefSeq" id="WP_090601961.1">
    <property type="nucleotide sequence ID" value="NZ_FNZR01000001.1"/>
</dbReference>
<reference evidence="3" key="1">
    <citation type="submission" date="2016-10" db="EMBL/GenBank/DDBJ databases">
        <authorList>
            <person name="Varghese N."/>
            <person name="Submissions S."/>
        </authorList>
    </citation>
    <scope>NUCLEOTIDE SEQUENCE [LARGE SCALE GENOMIC DNA]</scope>
    <source>
        <strain evidence="3">Jip14</strain>
    </source>
</reference>
<evidence type="ECO:0000259" key="1">
    <source>
        <dbReference type="Pfam" id="PF13568"/>
    </source>
</evidence>
<accession>A0A1H7EYD8</accession>